<dbReference type="GO" id="GO:0003964">
    <property type="term" value="F:RNA-directed DNA polymerase activity"/>
    <property type="evidence" value="ECO:0007669"/>
    <property type="project" value="UniProtKB-KW"/>
</dbReference>
<keyword evidence="3" id="KW-0548">Nucleotidyltransferase</keyword>
<dbReference type="PANTHER" id="PTHR34047">
    <property type="entry name" value="NUCLEAR INTRON MATURASE 1, MITOCHONDRIAL-RELATED"/>
    <property type="match status" value="1"/>
</dbReference>
<feature type="domain" description="Reverse transcriptase" evidence="10">
    <location>
        <begin position="35"/>
        <end position="246"/>
    </location>
</feature>
<organism evidence="11 12">
    <name type="scientific">Ruminococcus turbiniformis</name>
    <dbReference type="NCBI Taxonomy" id="2881258"/>
    <lineage>
        <taxon>Bacteria</taxon>
        <taxon>Bacillati</taxon>
        <taxon>Bacillota</taxon>
        <taxon>Clostridia</taxon>
        <taxon>Eubacteriales</taxon>
        <taxon>Oscillospiraceae</taxon>
        <taxon>Ruminococcus</taxon>
    </lineage>
</organism>
<dbReference type="InterPro" id="IPR000123">
    <property type="entry name" value="Reverse_transcriptase_msDNA"/>
</dbReference>
<comment type="similarity">
    <text evidence="8">Belongs to the bacterial reverse transcriptase family.</text>
</comment>
<proteinExistence type="inferred from homology"/>
<gene>
    <name evidence="11" type="ORF">LKD70_04060</name>
</gene>
<dbReference type="EMBL" id="JAJEQX010000005">
    <property type="protein sequence ID" value="MCC2253619.1"/>
    <property type="molecule type" value="Genomic_DNA"/>
</dbReference>
<evidence type="ECO:0000256" key="2">
    <source>
        <dbReference type="ARBA" id="ARBA00022679"/>
    </source>
</evidence>
<keyword evidence="5" id="KW-0460">Magnesium</keyword>
<dbReference type="InterPro" id="IPR043502">
    <property type="entry name" value="DNA/RNA_pol_sf"/>
</dbReference>
<dbReference type="PANTHER" id="PTHR34047:SF7">
    <property type="entry name" value="RNA-DIRECTED DNA POLYMERASE"/>
    <property type="match status" value="1"/>
</dbReference>
<protein>
    <recommendedName>
        <fullName evidence="1">RNA-directed DNA polymerase</fullName>
        <ecNumber evidence="1">2.7.7.49</ecNumber>
    </recommendedName>
</protein>
<reference evidence="11 12" key="1">
    <citation type="submission" date="2021-10" db="EMBL/GenBank/DDBJ databases">
        <title>Anaerobic single-cell dispensing facilitates the cultivation of human gut bacteria.</title>
        <authorList>
            <person name="Afrizal A."/>
        </authorList>
    </citation>
    <scope>NUCLEOTIDE SEQUENCE [LARGE SCALE GENOMIC DNA]</scope>
    <source>
        <strain evidence="11 12">CLA-AA-H200</strain>
    </source>
</reference>
<evidence type="ECO:0000313" key="11">
    <source>
        <dbReference type="EMBL" id="MCC2253619.1"/>
    </source>
</evidence>
<evidence type="ECO:0000313" key="12">
    <source>
        <dbReference type="Proteomes" id="UP001198151"/>
    </source>
</evidence>
<evidence type="ECO:0000256" key="4">
    <source>
        <dbReference type="ARBA" id="ARBA00022723"/>
    </source>
</evidence>
<dbReference type="Pfam" id="PF00078">
    <property type="entry name" value="RVT_1"/>
    <property type="match status" value="1"/>
</dbReference>
<evidence type="ECO:0000256" key="3">
    <source>
        <dbReference type="ARBA" id="ARBA00022695"/>
    </source>
</evidence>
<dbReference type="SUPFAM" id="SSF56672">
    <property type="entry name" value="DNA/RNA polymerases"/>
    <property type="match status" value="1"/>
</dbReference>
<comment type="caution">
    <text evidence="11">The sequence shown here is derived from an EMBL/GenBank/DDBJ whole genome shotgun (WGS) entry which is preliminary data.</text>
</comment>
<dbReference type="InterPro" id="IPR000477">
    <property type="entry name" value="RT_dom"/>
</dbReference>
<dbReference type="PROSITE" id="PS50878">
    <property type="entry name" value="RT_POL"/>
    <property type="match status" value="1"/>
</dbReference>
<dbReference type="CDD" id="cd03487">
    <property type="entry name" value="RT_Bac_retron_II"/>
    <property type="match status" value="1"/>
</dbReference>
<sequence>MSGDLWKYSTKEHWVRFLLSLGLTEPLQLSESGALPLLYELSNHPEAHYTLHRIPKRSGGVRLLHEPDTLLKTVQRQILKNVLKPQSVSDCARAYRDGVSLKDNASAHTGKALILKLDIHDFFGSISYLNVFQHAFPGTLFPPAVRTMLTALCCCDDALPQGAPTSPYISNLVMKPFDNYTDIWCRQRGISYTRYCDDLTFSGDFDPREVQCKTEMFLLRLGFELNRKKTKVIRSSSRQEVTGLTVNEKVSVPKEYRRKLRQEWHYIEKFGLEEHLKRTAGPDTASPELTKKYLLSLSGRIGHVLQADPESAYFREMASNVKTLLQNG</sequence>
<evidence type="ECO:0000256" key="7">
    <source>
        <dbReference type="ARBA" id="ARBA00023118"/>
    </source>
</evidence>
<name>A0ABS8FY46_9FIRM</name>
<dbReference type="RefSeq" id="WP_227706764.1">
    <property type="nucleotide sequence ID" value="NZ_JAJEQX010000005.1"/>
</dbReference>
<dbReference type="EC" id="2.7.7.49" evidence="1"/>
<keyword evidence="7" id="KW-0051">Antiviral defense</keyword>
<comment type="catalytic activity">
    <reaction evidence="9">
        <text>DNA(n) + a 2'-deoxyribonucleoside 5'-triphosphate = DNA(n+1) + diphosphate</text>
        <dbReference type="Rhea" id="RHEA:22508"/>
        <dbReference type="Rhea" id="RHEA-COMP:17339"/>
        <dbReference type="Rhea" id="RHEA-COMP:17340"/>
        <dbReference type="ChEBI" id="CHEBI:33019"/>
        <dbReference type="ChEBI" id="CHEBI:61560"/>
        <dbReference type="ChEBI" id="CHEBI:173112"/>
        <dbReference type="EC" id="2.7.7.49"/>
    </reaction>
</comment>
<evidence type="ECO:0000256" key="9">
    <source>
        <dbReference type="ARBA" id="ARBA00048173"/>
    </source>
</evidence>
<evidence type="ECO:0000259" key="10">
    <source>
        <dbReference type="PROSITE" id="PS50878"/>
    </source>
</evidence>
<dbReference type="Proteomes" id="UP001198151">
    <property type="component" value="Unassembled WGS sequence"/>
</dbReference>
<keyword evidence="6 11" id="KW-0695">RNA-directed DNA polymerase</keyword>
<evidence type="ECO:0000256" key="8">
    <source>
        <dbReference type="ARBA" id="ARBA00034120"/>
    </source>
</evidence>
<dbReference type="PRINTS" id="PR00866">
    <property type="entry name" value="RNADNAPOLMS"/>
</dbReference>
<evidence type="ECO:0000256" key="5">
    <source>
        <dbReference type="ARBA" id="ARBA00022842"/>
    </source>
</evidence>
<accession>A0ABS8FY46</accession>
<keyword evidence="2" id="KW-0808">Transferase</keyword>
<evidence type="ECO:0000256" key="6">
    <source>
        <dbReference type="ARBA" id="ARBA00022918"/>
    </source>
</evidence>
<dbReference type="InterPro" id="IPR051083">
    <property type="entry name" value="GrpII_Intron_Splice-Mob/Def"/>
</dbReference>
<keyword evidence="4" id="KW-0479">Metal-binding</keyword>
<keyword evidence="12" id="KW-1185">Reference proteome</keyword>
<evidence type="ECO:0000256" key="1">
    <source>
        <dbReference type="ARBA" id="ARBA00012493"/>
    </source>
</evidence>